<dbReference type="GeneID" id="31356626"/>
<dbReference type="EMBL" id="ADBJ01000004">
    <property type="protein sequence ID" value="EFA85864.1"/>
    <property type="molecule type" value="Genomic_DNA"/>
</dbReference>
<gene>
    <name evidence="3" type="ORF">PPL_01096</name>
</gene>
<dbReference type="CDD" id="cd06257">
    <property type="entry name" value="DnaJ"/>
    <property type="match status" value="1"/>
</dbReference>
<dbReference type="Gene3D" id="1.10.720.30">
    <property type="entry name" value="SAP domain"/>
    <property type="match status" value="1"/>
</dbReference>
<feature type="domain" description="J" evidence="2">
    <location>
        <begin position="72"/>
        <end position="137"/>
    </location>
</feature>
<keyword evidence="4" id="KW-1185">Reference proteome</keyword>
<dbReference type="Pfam" id="PF14308">
    <property type="entry name" value="DnaJ-X"/>
    <property type="match status" value="1"/>
</dbReference>
<dbReference type="Proteomes" id="UP000001396">
    <property type="component" value="Unassembled WGS sequence"/>
</dbReference>
<comment type="caution">
    <text evidence="3">The sequence shown here is derived from an EMBL/GenBank/DDBJ whole genome shotgun (WGS) entry which is preliminary data.</text>
</comment>
<feature type="compositionally biased region" description="Low complexity" evidence="1">
    <location>
        <begin position="352"/>
        <end position="374"/>
    </location>
</feature>
<dbReference type="PROSITE" id="PS00636">
    <property type="entry name" value="DNAJ_1"/>
    <property type="match status" value="1"/>
</dbReference>
<evidence type="ECO:0000259" key="2">
    <source>
        <dbReference type="PROSITE" id="PS50076"/>
    </source>
</evidence>
<protein>
    <submittedName>
        <fullName evidence="3">DNAJ heat shock N-terminal domain-containing protein</fullName>
    </submittedName>
</protein>
<reference evidence="3 4" key="1">
    <citation type="journal article" date="2011" name="Genome Res.">
        <title>Phylogeny-wide analysis of social amoeba genomes highlights ancient origins for complex intercellular communication.</title>
        <authorList>
            <person name="Heidel A.J."/>
            <person name="Lawal H.M."/>
            <person name="Felder M."/>
            <person name="Schilde C."/>
            <person name="Helps N.R."/>
            <person name="Tunggal B."/>
            <person name="Rivero F."/>
            <person name="John U."/>
            <person name="Schleicher M."/>
            <person name="Eichinger L."/>
            <person name="Platzer M."/>
            <person name="Noegel A.A."/>
            <person name="Schaap P."/>
            <person name="Gloeckner G."/>
        </authorList>
    </citation>
    <scope>NUCLEOTIDE SEQUENCE [LARGE SCALE GENOMIC DNA]</scope>
    <source>
        <strain evidence="4">ATCC 26659 / Pp 5 / PN500</strain>
    </source>
</reference>
<dbReference type="SUPFAM" id="SSF68906">
    <property type="entry name" value="SAP domain"/>
    <property type="match status" value="1"/>
</dbReference>
<dbReference type="PANTHER" id="PTHR44094">
    <property type="entry name" value="DNAJ HEAT SHOCK N-TERMINAL DOMAIN-CONTAINING PROTEIN"/>
    <property type="match status" value="1"/>
</dbReference>
<dbReference type="FunCoup" id="D3AY37">
    <property type="interactions" value="2"/>
</dbReference>
<dbReference type="OMA" id="EVFGAMF"/>
<dbReference type="InterPro" id="IPR036361">
    <property type="entry name" value="SAP_dom_sf"/>
</dbReference>
<name>D3AY37_HETP5</name>
<keyword evidence="3" id="KW-0346">Stress response</keyword>
<dbReference type="InterPro" id="IPR026894">
    <property type="entry name" value="DnaJ_X"/>
</dbReference>
<feature type="region of interest" description="Disordered" evidence="1">
    <location>
        <begin position="330"/>
        <end position="380"/>
    </location>
</feature>
<dbReference type="InParanoid" id="D3AY37"/>
<dbReference type="AlphaFoldDB" id="D3AY37"/>
<accession>D3AY37</accession>
<dbReference type="Pfam" id="PF00226">
    <property type="entry name" value="DnaJ"/>
    <property type="match status" value="1"/>
</dbReference>
<dbReference type="InterPro" id="IPR001623">
    <property type="entry name" value="DnaJ_domain"/>
</dbReference>
<evidence type="ECO:0000313" key="3">
    <source>
        <dbReference type="EMBL" id="EFA85864.1"/>
    </source>
</evidence>
<dbReference type="RefSeq" id="XP_020437970.1">
    <property type="nucleotide sequence ID" value="XM_020572112.1"/>
</dbReference>
<proteinExistence type="predicted"/>
<evidence type="ECO:0000256" key="1">
    <source>
        <dbReference type="SAM" id="MobiDB-lite"/>
    </source>
</evidence>
<dbReference type="Gene3D" id="1.10.287.110">
    <property type="entry name" value="DnaJ domain"/>
    <property type="match status" value="1"/>
</dbReference>
<dbReference type="PRINTS" id="PR00625">
    <property type="entry name" value="JDOMAIN"/>
</dbReference>
<organism evidence="3 4">
    <name type="scientific">Heterostelium pallidum (strain ATCC 26659 / Pp 5 / PN500)</name>
    <name type="common">Cellular slime mold</name>
    <name type="synonym">Polysphondylium pallidum</name>
    <dbReference type="NCBI Taxonomy" id="670386"/>
    <lineage>
        <taxon>Eukaryota</taxon>
        <taxon>Amoebozoa</taxon>
        <taxon>Evosea</taxon>
        <taxon>Eumycetozoa</taxon>
        <taxon>Dictyostelia</taxon>
        <taxon>Acytosteliales</taxon>
        <taxon>Acytosteliaceae</taxon>
        <taxon>Heterostelium</taxon>
    </lineage>
</organism>
<dbReference type="PANTHER" id="PTHR44094:SF8">
    <property type="entry name" value="DNAJ HEAT SHOCK N-TERMINAL DOMAIN-CONTAINING PROTEIN-RELATED"/>
    <property type="match status" value="1"/>
</dbReference>
<dbReference type="STRING" id="670386.D3AY37"/>
<dbReference type="InterPro" id="IPR052423">
    <property type="entry name" value="EMIR"/>
</dbReference>
<dbReference type="PROSITE" id="PS50076">
    <property type="entry name" value="DNAJ_2"/>
    <property type="match status" value="1"/>
</dbReference>
<dbReference type="InterPro" id="IPR018253">
    <property type="entry name" value="DnaJ_domain_CS"/>
</dbReference>
<evidence type="ECO:0000313" key="4">
    <source>
        <dbReference type="Proteomes" id="UP000001396"/>
    </source>
</evidence>
<dbReference type="InterPro" id="IPR036869">
    <property type="entry name" value="J_dom_sf"/>
</dbReference>
<dbReference type="SUPFAM" id="SSF46565">
    <property type="entry name" value="Chaperone J-domain"/>
    <property type="match status" value="1"/>
</dbReference>
<dbReference type="SMART" id="SM00271">
    <property type="entry name" value="DnaJ"/>
    <property type="match status" value="1"/>
</dbReference>
<sequence length="380" mass="43386">MHITEYKEEELRQLRAVELKQLILDAGGKVDGCYEKEDFVETAIKLRQIVPAPHNNQALSPSTAPIKLEKADYYEVLGVSKTATHSEIRKAYYKLATEFHPDKNRNDQYAEEMFKRISEAYQVLSDADKRKKYDQFGFDGMNENMIDPIDLFRLIFGGGQFQDFFGDLSFYEMFAQAETDPSQIKQPTPEEMEKKHRARIDELCKQLIILIEPYTQGNKKEFTEMEAKQHTTFGFIHELSEKSHRMGEMFSMVKAAVKMQSQVNTMDENAPPEGLLKEGLKLIWKVGRLDIDTAVREVCEEVMNKKKVASKERKLRVEAIKLIGQIFEKKGSESKSTGPDDIFNLSMPPQSPSQTSTTTTTTSTTSTTSTAPTSMKDQKE</sequence>